<dbReference type="EMBL" id="CP002116">
    <property type="protein sequence ID" value="ADK79727.1"/>
    <property type="molecule type" value="Genomic_DNA"/>
</dbReference>
<gene>
    <name evidence="1" type="ordered locus">Spirs_0582</name>
</gene>
<protein>
    <submittedName>
        <fullName evidence="1">Uncharacterized protein</fullName>
    </submittedName>
</protein>
<dbReference type="Pfam" id="PF17239">
    <property type="entry name" value="DUF5312"/>
    <property type="match status" value="1"/>
</dbReference>
<evidence type="ECO:0000313" key="1">
    <source>
        <dbReference type="EMBL" id="ADK79727.1"/>
    </source>
</evidence>
<dbReference type="HOGENOM" id="CLU_038261_0_0_12"/>
<evidence type="ECO:0000313" key="2">
    <source>
        <dbReference type="Proteomes" id="UP000002318"/>
    </source>
</evidence>
<dbReference type="RefSeq" id="WP_013253191.1">
    <property type="nucleotide sequence ID" value="NC_014364.1"/>
</dbReference>
<dbReference type="eggNOG" id="ENOG5033D6N">
    <property type="taxonomic scope" value="Bacteria"/>
</dbReference>
<organism evidence="1 2">
    <name type="scientific">Sediminispirochaeta smaragdinae (strain DSM 11293 / JCM 15392 / SEBR 4228)</name>
    <name type="common">Spirochaeta smaragdinae</name>
    <dbReference type="NCBI Taxonomy" id="573413"/>
    <lineage>
        <taxon>Bacteria</taxon>
        <taxon>Pseudomonadati</taxon>
        <taxon>Spirochaetota</taxon>
        <taxon>Spirochaetia</taxon>
        <taxon>Spirochaetales</taxon>
        <taxon>Spirochaetaceae</taxon>
        <taxon>Sediminispirochaeta</taxon>
    </lineage>
</organism>
<dbReference type="Proteomes" id="UP000002318">
    <property type="component" value="Chromosome"/>
</dbReference>
<dbReference type="InterPro" id="IPR035196">
    <property type="entry name" value="DUF5312"/>
</dbReference>
<dbReference type="STRING" id="573413.Spirs_0582"/>
<dbReference type="KEGG" id="ssm:Spirs_0582"/>
<keyword evidence="2" id="KW-1185">Reference proteome</keyword>
<sequence>MTAPLFWPTVSLMRGQFWATGDPGSSSGGLSGLIDRILSIFLGASDPEREKRRLLKEIEKQVKHQKYKYLKTKGAEALPGLAKLFYDMYKVIAPAQVLLQNAHSSGVLKTILIESTLTGEQLKILETVDEAAIRKAAESKDTKVLASELKDKLVTFFSAFNGDKIKEINNRYNLLLLFFQLINFDYYFFLKKFDSALPERDFVYHPKFETINGSYISDDLKDFLEIMLQFNKDQNWNALFDILASYKQTEVINRDDFRKVIKNLLDVQRSSILTLIVQLIDQDPYYQPKSYYHDEHIVEEYLNKIKTGTEMTIQKILIERQNKKIDTLLNTIFGTTAISRMKYYTEKNNMAFSKKMLGGYIYVRPLNYLKAFLLDFYKRDIKTVVDILLIRGKWSTNLSSQQLSEAFHAIMQVSEDLIVFDEGLSEEGGSGVKLKAFLHKGDRDKNSIVILRKMLKDINDEALRMINETASNLIMVGKSLKLVLEDYEKKPHELILNWKEVEGAFEHDVKVTLTGLYKKIYYFIQLMQFYVKKK</sequence>
<reference evidence="2" key="1">
    <citation type="journal article" date="2010" name="Stand. Genomic Sci.">
        <title>Complete genome sequence of Spirochaeta smaragdinae type strain (SEBR 4228).</title>
        <authorList>
            <person name="Mavromatis K."/>
            <person name="Yasawong M."/>
            <person name="Chertkov O."/>
            <person name="Lapidus A."/>
            <person name="Lucas S."/>
            <person name="Nolan M."/>
            <person name="Del Rio T.G."/>
            <person name="Tice H."/>
            <person name="Cheng J.F."/>
            <person name="Pitluck S."/>
            <person name="Liolios K."/>
            <person name="Ivanova N."/>
            <person name="Tapia R."/>
            <person name="Han C."/>
            <person name="Bruce D."/>
            <person name="Goodwin L."/>
            <person name="Pati A."/>
            <person name="Chen A."/>
            <person name="Palaniappan K."/>
            <person name="Land M."/>
            <person name="Hauser L."/>
            <person name="Chang Y.J."/>
            <person name="Jeffries C.D."/>
            <person name="Detter J.C."/>
            <person name="Rohde M."/>
            <person name="Brambilla E."/>
            <person name="Spring S."/>
            <person name="Goker M."/>
            <person name="Sikorski J."/>
            <person name="Woyke T."/>
            <person name="Bristow J."/>
            <person name="Eisen J.A."/>
            <person name="Markowitz V."/>
            <person name="Hugenholtz P."/>
            <person name="Klenk H.P."/>
            <person name="Kyrpides N.C."/>
        </authorList>
    </citation>
    <scope>NUCLEOTIDE SEQUENCE [LARGE SCALE GENOMIC DNA]</scope>
    <source>
        <strain evidence="2">DSM 11293 / JCM 15392 / SEBR 4228</strain>
    </source>
</reference>
<proteinExistence type="predicted"/>
<dbReference type="AlphaFoldDB" id="E1RBJ7"/>
<accession>E1RBJ7</accession>
<name>E1RBJ7_SEDSS</name>